<protein>
    <recommendedName>
        <fullName evidence="13">all-trans-nonaprenyl-diphosphate synthase [geranylgeranyl-diphosphatespecific]</fullName>
        <ecNumber evidence="13">2.5.1.85</ecNumber>
    </recommendedName>
</protein>
<dbReference type="EMBL" id="HG994370">
    <property type="protein sequence ID" value="CAF2065574.1"/>
    <property type="molecule type" value="Genomic_DNA"/>
</dbReference>
<accession>A0A816QV12</accession>
<keyword evidence="6 14" id="KW-0808">Transferase</keyword>
<sequence length="446" mass="48941">MMTSCRNIDLGTSVLDLISCGCGRRQFPKTVCKIGMTRSYGGGGNLLFIRRDVGRSCKAVPTKPKEISLVNGEKFLRCLEAHVLVSVSLIVITNLVPCSVGIGEAKTVSFDLRQESSSKQPISLVNLFEVVADDLQTLNDNLLSIVGAENPVLISAAEQIFGAGGKRMRPGLVFLVSRATAELAGLKELTTEHRRLGEIIEMIHTASLIHDDVLDESDMRRGKETVHELFGTRVAVLAGDFMFAQASWYLANLENLEVIKLISQVIKDFASGEIKQASSLFDCDVTLEDYLLKSYYKTASLVAASTKGAAIFSRVDTDVTEQMYEFGKNLGLSFQVVDDILDFTQSSEQLGKPAGSDLAKGNLTAPVIFALEKEPRLREIIESEFCEEGSLEEGIELVREGGGIRRAQELAREKADDALKNLQCLPQSGFRLALEEMVMFNLERID</sequence>
<dbReference type="SUPFAM" id="SSF48576">
    <property type="entry name" value="Terpenoid synthases"/>
    <property type="match status" value="1"/>
</dbReference>
<dbReference type="InterPro" id="IPR000092">
    <property type="entry name" value="Polyprenyl_synt"/>
</dbReference>
<dbReference type="CDD" id="cd00685">
    <property type="entry name" value="Trans_IPPS_HT"/>
    <property type="match status" value="1"/>
</dbReference>
<dbReference type="GO" id="GO:0010236">
    <property type="term" value="P:plastoquinone biosynthetic process"/>
    <property type="evidence" value="ECO:0007669"/>
    <property type="project" value="UniProtKB-ARBA"/>
</dbReference>
<comment type="cofactor">
    <cofactor evidence="1">
        <name>Mg(2+)</name>
        <dbReference type="ChEBI" id="CHEBI:18420"/>
    </cofactor>
</comment>
<comment type="subunit">
    <text evidence="12">Homodimer. Interacts with FBN5.</text>
</comment>
<keyword evidence="9" id="KW-0809">Transit peptide</keyword>
<keyword evidence="10" id="KW-0414">Isoprene biosynthesis</keyword>
<evidence type="ECO:0000256" key="7">
    <source>
        <dbReference type="ARBA" id="ARBA00022723"/>
    </source>
</evidence>
<evidence type="ECO:0000256" key="10">
    <source>
        <dbReference type="ARBA" id="ARBA00023229"/>
    </source>
</evidence>
<dbReference type="Gene3D" id="1.10.600.10">
    <property type="entry name" value="Farnesyl Diphosphate Synthase"/>
    <property type="match status" value="1"/>
</dbReference>
<dbReference type="GO" id="GO:0052924">
    <property type="term" value="F:all-trans-nonaprenyl-diphosphate synthase (geranylgeranyl-diphosphate specific) activity"/>
    <property type="evidence" value="ECO:0007669"/>
    <property type="project" value="UniProtKB-EC"/>
</dbReference>
<evidence type="ECO:0000256" key="12">
    <source>
        <dbReference type="ARBA" id="ARBA00066292"/>
    </source>
</evidence>
<evidence type="ECO:0000256" key="6">
    <source>
        <dbReference type="ARBA" id="ARBA00022679"/>
    </source>
</evidence>
<keyword evidence="5" id="KW-0934">Plastid</keyword>
<evidence type="ECO:0000256" key="13">
    <source>
        <dbReference type="ARBA" id="ARBA00066497"/>
    </source>
</evidence>
<comment type="similarity">
    <text evidence="3 14">Belongs to the FPP/GGPP synthase family.</text>
</comment>
<dbReference type="PANTHER" id="PTHR12001:SF69">
    <property type="entry name" value="ALL TRANS-POLYPRENYL-DIPHOSPHATE SYNTHASE PDSS1"/>
    <property type="match status" value="1"/>
</dbReference>
<dbReference type="Proteomes" id="UP001295469">
    <property type="component" value="Chromosome C06"/>
</dbReference>
<keyword evidence="4" id="KW-0150">Chloroplast</keyword>
<dbReference type="PROSITE" id="PS00723">
    <property type="entry name" value="POLYPRENYL_SYNTHASE_1"/>
    <property type="match status" value="1"/>
</dbReference>
<dbReference type="InterPro" id="IPR033749">
    <property type="entry name" value="Polyprenyl_synt_CS"/>
</dbReference>
<dbReference type="SMR" id="A0A816QV12"/>
<organism evidence="15">
    <name type="scientific">Brassica napus</name>
    <name type="common">Rape</name>
    <dbReference type="NCBI Taxonomy" id="3708"/>
    <lineage>
        <taxon>Eukaryota</taxon>
        <taxon>Viridiplantae</taxon>
        <taxon>Streptophyta</taxon>
        <taxon>Embryophyta</taxon>
        <taxon>Tracheophyta</taxon>
        <taxon>Spermatophyta</taxon>
        <taxon>Magnoliopsida</taxon>
        <taxon>eudicotyledons</taxon>
        <taxon>Gunneridae</taxon>
        <taxon>Pentapetalae</taxon>
        <taxon>rosids</taxon>
        <taxon>malvids</taxon>
        <taxon>Brassicales</taxon>
        <taxon>Brassicaceae</taxon>
        <taxon>Brassiceae</taxon>
        <taxon>Brassica</taxon>
    </lineage>
</organism>
<evidence type="ECO:0000256" key="8">
    <source>
        <dbReference type="ARBA" id="ARBA00022842"/>
    </source>
</evidence>
<dbReference type="GO" id="GO:0046872">
    <property type="term" value="F:metal ion binding"/>
    <property type="evidence" value="ECO:0007669"/>
    <property type="project" value="UniProtKB-KW"/>
</dbReference>
<dbReference type="GO" id="GO:0008299">
    <property type="term" value="P:isoprenoid biosynthetic process"/>
    <property type="evidence" value="ECO:0007669"/>
    <property type="project" value="UniProtKB-KW"/>
</dbReference>
<dbReference type="EC" id="2.5.1.85" evidence="13"/>
<keyword evidence="7" id="KW-0479">Metal-binding</keyword>
<dbReference type="PANTHER" id="PTHR12001">
    <property type="entry name" value="GERANYLGERANYL PYROPHOSPHATE SYNTHASE"/>
    <property type="match status" value="1"/>
</dbReference>
<evidence type="ECO:0000256" key="5">
    <source>
        <dbReference type="ARBA" id="ARBA00022640"/>
    </source>
</evidence>
<evidence type="ECO:0000256" key="14">
    <source>
        <dbReference type="RuleBase" id="RU004466"/>
    </source>
</evidence>
<evidence type="ECO:0000256" key="9">
    <source>
        <dbReference type="ARBA" id="ARBA00022946"/>
    </source>
</evidence>
<dbReference type="GO" id="GO:0009507">
    <property type="term" value="C:chloroplast"/>
    <property type="evidence" value="ECO:0007669"/>
    <property type="project" value="UniProtKB-SubCell"/>
</dbReference>
<dbReference type="InterPro" id="IPR008949">
    <property type="entry name" value="Isoprenoid_synthase_dom_sf"/>
</dbReference>
<proteinExistence type="inferred from homology"/>
<dbReference type="Pfam" id="PF00348">
    <property type="entry name" value="polyprenyl_synt"/>
    <property type="match status" value="1"/>
</dbReference>
<dbReference type="NCBIfam" id="TIGR02749">
    <property type="entry name" value="prenyl_cyano"/>
    <property type="match status" value="1"/>
</dbReference>
<evidence type="ECO:0000256" key="3">
    <source>
        <dbReference type="ARBA" id="ARBA00006706"/>
    </source>
</evidence>
<name>A0A816QV12_BRANA</name>
<evidence type="ECO:0000256" key="11">
    <source>
        <dbReference type="ARBA" id="ARBA00058916"/>
    </source>
</evidence>
<comment type="function">
    <text evidence="11">Involved in providing solanesyl diphosphate for plastoquinone-9 (PQ-9) formation in plastids. Catalyzes the elongation of the prenyl side chain of PQ-9 in plastids. Contributes to the biosynthesis of plastochromanol-8 (PC-8) in plastids. Does not contribute to the synthesis of tocopherol or ubiquinone. PQ-9 and PC-8 are lipophilic antioxidants that act as protectant against photooxidative stress under high light stress conditions. Prefers geranylgeranyl diphosphate to farnesyl diphosphate as substrate. No activity with geranyl diphosphate or dimethylallyl diphosphate as substrate.</text>
</comment>
<keyword evidence="8" id="KW-0460">Magnesium</keyword>
<dbReference type="AlphaFoldDB" id="A0A816QV12"/>
<evidence type="ECO:0000256" key="2">
    <source>
        <dbReference type="ARBA" id="ARBA00004229"/>
    </source>
</evidence>
<evidence type="ECO:0000256" key="1">
    <source>
        <dbReference type="ARBA" id="ARBA00001946"/>
    </source>
</evidence>
<evidence type="ECO:0000256" key="4">
    <source>
        <dbReference type="ARBA" id="ARBA00022528"/>
    </source>
</evidence>
<gene>
    <name evidence="15" type="ORF">DARMORV10_C06P52420.1</name>
</gene>
<dbReference type="PROSITE" id="PS00444">
    <property type="entry name" value="POLYPRENYL_SYNTHASE_2"/>
    <property type="match status" value="1"/>
</dbReference>
<evidence type="ECO:0000313" key="15">
    <source>
        <dbReference type="EMBL" id="CAF2065574.1"/>
    </source>
</evidence>
<dbReference type="SFLD" id="SFLDS00005">
    <property type="entry name" value="Isoprenoid_Synthase_Type_I"/>
    <property type="match status" value="1"/>
</dbReference>
<comment type="subcellular location">
    <subcellularLocation>
        <location evidence="2">Plastid</location>
        <location evidence="2">Chloroplast</location>
    </subcellularLocation>
</comment>
<dbReference type="FunFam" id="1.10.600.10:FF:000017">
    <property type="entry name" value="Solanesyl-diphosphate synthase 2, chloroplastic"/>
    <property type="match status" value="1"/>
</dbReference>
<reference evidence="15" key="1">
    <citation type="submission" date="2021-01" db="EMBL/GenBank/DDBJ databases">
        <authorList>
            <consortium name="Genoscope - CEA"/>
            <person name="William W."/>
        </authorList>
    </citation>
    <scope>NUCLEOTIDE SEQUENCE</scope>
</reference>